<dbReference type="SMART" id="SM00487">
    <property type="entry name" value="DEXDc"/>
    <property type="match status" value="1"/>
</dbReference>
<evidence type="ECO:0000256" key="4">
    <source>
        <dbReference type="ARBA" id="ARBA00022840"/>
    </source>
</evidence>
<dbReference type="Pfam" id="PF02384">
    <property type="entry name" value="N6_Mtase"/>
    <property type="match status" value="1"/>
</dbReference>
<dbReference type="PROSITE" id="PS00092">
    <property type="entry name" value="N6_MTASE"/>
    <property type="match status" value="1"/>
</dbReference>
<dbReference type="Gene3D" id="3.40.50.300">
    <property type="entry name" value="P-loop containing nucleotide triphosphate hydrolases"/>
    <property type="match status" value="1"/>
</dbReference>
<name>A0A163G8P3_9BACL</name>
<dbReference type="GO" id="GO:0008094">
    <property type="term" value="F:ATP-dependent activity, acting on DNA"/>
    <property type="evidence" value="ECO:0007669"/>
    <property type="project" value="TreeGrafter"/>
</dbReference>
<reference evidence="6" key="1">
    <citation type="journal article" date="2016" name="Genome Announc.">
        <title>Draft genomes of two strains of Paenibacillus glucanolyticus with capability to degrade lignocellulose.</title>
        <authorList>
            <person name="Mathews S.L."/>
            <person name="Pawlak J."/>
            <person name="Grunden A.M."/>
        </authorList>
    </citation>
    <scope>NUCLEOTIDE SEQUENCE [LARGE SCALE GENOMIC DNA]</scope>
    <source>
        <strain evidence="6">SLM1</strain>
    </source>
</reference>
<dbReference type="InterPro" id="IPR038718">
    <property type="entry name" value="SNF2-like_sf"/>
</dbReference>
<dbReference type="PRINTS" id="PR00507">
    <property type="entry name" value="N12N6MTFRASE"/>
</dbReference>
<dbReference type="InterPro" id="IPR029063">
    <property type="entry name" value="SAM-dependent_MTases_sf"/>
</dbReference>
<dbReference type="GO" id="GO:0004386">
    <property type="term" value="F:helicase activity"/>
    <property type="evidence" value="ECO:0007669"/>
    <property type="project" value="UniProtKB-KW"/>
</dbReference>
<dbReference type="PROSITE" id="PS51192">
    <property type="entry name" value="HELICASE_ATP_BIND_1"/>
    <property type="match status" value="1"/>
</dbReference>
<dbReference type="InterPro" id="IPR006935">
    <property type="entry name" value="Helicase/UvrB_N"/>
</dbReference>
<organism evidence="6 7">
    <name type="scientific">Paenibacillus glucanolyticus</name>
    <dbReference type="NCBI Taxonomy" id="59843"/>
    <lineage>
        <taxon>Bacteria</taxon>
        <taxon>Bacillati</taxon>
        <taxon>Bacillota</taxon>
        <taxon>Bacilli</taxon>
        <taxon>Bacillales</taxon>
        <taxon>Paenibacillaceae</taxon>
        <taxon>Paenibacillus</taxon>
    </lineage>
</organism>
<evidence type="ECO:0000313" key="6">
    <source>
        <dbReference type="EMBL" id="KZS44795.1"/>
    </source>
</evidence>
<sequence>MKYPIYDNIVPVSKRAEINEKVFYLVENNLCAQYNISPHDVYNTYTGSGGLHGLSFSEFDNFYKYTEAKKELEMGQFFTPHNLCKFIADCIRVGSHDLIGDLTAGMGNFFNFMPSETNCYGNEFDIKAFKVMKYLYPAAQLAADDIRFYNPNVTFDTIFGNPPYNLKWKIGAHDYSSQLFYCYKAFELLKPGGMLVLVVPLSFMSDDFKDSGIIAEMNSRFNFVYQAALPPQSFKSVGVDFFQTKLMVFQKKSKSIPDGKPYSTQYETLSALDEIESSRIHKTYIKPIIIQKDTVRHKLFFENLQNNHKENEFQQQVRKYLFDIKRNPKINEQYARCRNLIDQYYNQKKPKEMKADEWENLRLTKTKVLGSLREVLVKQHETEKDMIRLVKTNYGLRLKGYSKKTRQYLSRLNDSSKTFTEMMLKNEYPFEDQTYIKLVEKKKREFMKQSQPFDEMEQDREIAEFLDKLIIKNVEWDWEIRPNKKQKEDTNKILQKRYGYLQWGQGSGKTISGISNLLYRASQTRIRNTFVVGPAIAIYNTWEVMLNECQIDFIRISSLKDISYIRHGQVVLVTTDMLMKYQRHIKQYIRMQSQKVLLIFDEADIIANPSSKRAKAVKNCFRKVKYKTLLSGTMTRNSIVEGFGQLELLYNNSINMLSECEYIFSRNKKEDDQIEHHLNPGYMQPIPAYMKGYKLFSASHTPKKITVFGVGQDNQDIYNAEQLRILLDKTVITRTFEEVVGRKIYEIVQTTCQFHDSERKLYLKCIEEFHQMRYLFEWTGNNRKDSMLQILNQLTLMLKVCSIPHTFKEYEGNALPSKFDTVFQLLKKWNKDYVAIGVRHKKAAFAYEKAIRAMFPHRPVFVITGDRVKVRKRKEMVKELRNHPNAILISTQQSLSSSMNIGFINKVIIAELSWNDASMSQYYFRFIRFDSQEDKEVHFVTYENSIESNLLGLILAKERLNLFMKNQEKDDEELYDMYGVNFNLLEMLMTKDKDEYGNVHIRWGQQVFVS</sequence>
<accession>A0A163G8P3</accession>
<dbReference type="InterPro" id="IPR050628">
    <property type="entry name" value="SNF2_RAD54_helicase_TF"/>
</dbReference>
<keyword evidence="7" id="KW-1185">Reference proteome</keyword>
<dbReference type="Gene3D" id="3.40.50.150">
    <property type="entry name" value="Vaccinia Virus protein VP39"/>
    <property type="match status" value="1"/>
</dbReference>
<dbReference type="InterPro" id="IPR014001">
    <property type="entry name" value="Helicase_ATP-bd"/>
</dbReference>
<evidence type="ECO:0000259" key="5">
    <source>
        <dbReference type="PROSITE" id="PS51192"/>
    </source>
</evidence>
<evidence type="ECO:0000256" key="2">
    <source>
        <dbReference type="ARBA" id="ARBA00022747"/>
    </source>
</evidence>
<evidence type="ECO:0000256" key="3">
    <source>
        <dbReference type="ARBA" id="ARBA00022801"/>
    </source>
</evidence>
<dbReference type="InterPro" id="IPR027417">
    <property type="entry name" value="P-loop_NTPase"/>
</dbReference>
<keyword evidence="2" id="KW-0680">Restriction system</keyword>
<protein>
    <submittedName>
        <fullName evidence="6">Helicase</fullName>
    </submittedName>
</protein>
<dbReference type="Proteomes" id="UP000076796">
    <property type="component" value="Unassembled WGS sequence"/>
</dbReference>
<feature type="domain" description="Helicase ATP-binding" evidence="5">
    <location>
        <begin position="490"/>
        <end position="652"/>
    </location>
</feature>
<dbReference type="SUPFAM" id="SSF53335">
    <property type="entry name" value="S-adenosyl-L-methionine-dependent methyltransferases"/>
    <property type="match status" value="1"/>
</dbReference>
<dbReference type="GO" id="GO:0003677">
    <property type="term" value="F:DNA binding"/>
    <property type="evidence" value="ECO:0007669"/>
    <property type="project" value="InterPro"/>
</dbReference>
<keyword evidence="1" id="KW-0547">Nucleotide-binding</keyword>
<dbReference type="OrthoDB" id="9814572at2"/>
<dbReference type="SUPFAM" id="SSF52540">
    <property type="entry name" value="P-loop containing nucleoside triphosphate hydrolases"/>
    <property type="match status" value="2"/>
</dbReference>
<dbReference type="AlphaFoldDB" id="A0A163G8P3"/>
<dbReference type="GO" id="GO:0032259">
    <property type="term" value="P:methylation"/>
    <property type="evidence" value="ECO:0007669"/>
    <property type="project" value="InterPro"/>
</dbReference>
<dbReference type="GO" id="GO:0008170">
    <property type="term" value="F:N-methyltransferase activity"/>
    <property type="evidence" value="ECO:0007669"/>
    <property type="project" value="InterPro"/>
</dbReference>
<keyword evidence="3" id="KW-0378">Hydrolase</keyword>
<dbReference type="InterPro" id="IPR003356">
    <property type="entry name" value="DNA_methylase_A-5"/>
</dbReference>
<dbReference type="InterPro" id="IPR002052">
    <property type="entry name" value="DNA_methylase_N6_adenine_CS"/>
</dbReference>
<dbReference type="GO" id="GO:0005524">
    <property type="term" value="F:ATP binding"/>
    <property type="evidence" value="ECO:0007669"/>
    <property type="project" value="UniProtKB-KW"/>
</dbReference>
<keyword evidence="4" id="KW-0067">ATP-binding</keyword>
<dbReference type="Pfam" id="PF04851">
    <property type="entry name" value="ResIII"/>
    <property type="match status" value="1"/>
</dbReference>
<keyword evidence="6" id="KW-0347">Helicase</keyword>
<dbReference type="GO" id="GO:0016787">
    <property type="term" value="F:hydrolase activity"/>
    <property type="evidence" value="ECO:0007669"/>
    <property type="project" value="UniProtKB-KW"/>
</dbReference>
<evidence type="ECO:0000313" key="7">
    <source>
        <dbReference type="Proteomes" id="UP000076796"/>
    </source>
</evidence>
<proteinExistence type="predicted"/>
<gene>
    <name evidence="6" type="ORF">AWU65_02045</name>
</gene>
<dbReference type="PANTHER" id="PTHR45626">
    <property type="entry name" value="TRANSCRIPTION TERMINATION FACTOR 2-RELATED"/>
    <property type="match status" value="1"/>
</dbReference>
<evidence type="ECO:0000256" key="1">
    <source>
        <dbReference type="ARBA" id="ARBA00022741"/>
    </source>
</evidence>
<dbReference type="Gene3D" id="3.40.50.10810">
    <property type="entry name" value="Tandem AAA-ATPase domain"/>
    <property type="match status" value="1"/>
</dbReference>
<comment type="caution">
    <text evidence="6">The sequence shown here is derived from an EMBL/GenBank/DDBJ whole genome shotgun (WGS) entry which is preliminary data.</text>
</comment>
<dbReference type="GO" id="GO:0006281">
    <property type="term" value="P:DNA repair"/>
    <property type="evidence" value="ECO:0007669"/>
    <property type="project" value="TreeGrafter"/>
</dbReference>
<dbReference type="EMBL" id="LWMH01000001">
    <property type="protein sequence ID" value="KZS44795.1"/>
    <property type="molecule type" value="Genomic_DNA"/>
</dbReference>
<dbReference type="RefSeq" id="WP_063477379.1">
    <property type="nucleotide sequence ID" value="NZ_JBCMWP010000019.1"/>
</dbReference>
<dbReference type="GO" id="GO:0009307">
    <property type="term" value="P:DNA restriction-modification system"/>
    <property type="evidence" value="ECO:0007669"/>
    <property type="project" value="UniProtKB-KW"/>
</dbReference>